<evidence type="ECO:0000256" key="7">
    <source>
        <dbReference type="SAM" id="MobiDB-lite"/>
    </source>
</evidence>
<evidence type="ECO:0000256" key="3">
    <source>
        <dbReference type="ARBA" id="ARBA00022771"/>
    </source>
</evidence>
<dbReference type="InterPro" id="IPR008906">
    <property type="entry name" value="HATC_C_dom"/>
</dbReference>
<dbReference type="InterPro" id="IPR012337">
    <property type="entry name" value="RNaseH-like_sf"/>
</dbReference>
<dbReference type="PANTHER" id="PTHR46481">
    <property type="entry name" value="ZINC FINGER BED DOMAIN-CONTAINING PROTEIN 4"/>
    <property type="match status" value="1"/>
</dbReference>
<evidence type="ECO:0000256" key="2">
    <source>
        <dbReference type="ARBA" id="ARBA00022723"/>
    </source>
</evidence>
<accession>A0AAV0HE37</accession>
<evidence type="ECO:0000313" key="11">
    <source>
        <dbReference type="Proteomes" id="UP001154282"/>
    </source>
</evidence>
<comment type="caution">
    <text evidence="10">The sequence shown here is derived from an EMBL/GenBank/DDBJ whole genome shotgun (WGS) entry which is preliminary data.</text>
</comment>
<dbReference type="EMBL" id="CAMGYJ010000002">
    <property type="protein sequence ID" value="CAI0382475.1"/>
    <property type="molecule type" value="Genomic_DNA"/>
</dbReference>
<dbReference type="SUPFAM" id="SSF53098">
    <property type="entry name" value="Ribonuclease H-like"/>
    <property type="match status" value="1"/>
</dbReference>
<feature type="compositionally biased region" description="Low complexity" evidence="7">
    <location>
        <begin position="18"/>
        <end position="28"/>
    </location>
</feature>
<dbReference type="GO" id="GO:0003677">
    <property type="term" value="F:DNA binding"/>
    <property type="evidence" value="ECO:0007669"/>
    <property type="project" value="UniProtKB-KW"/>
</dbReference>
<dbReference type="SMART" id="SM00614">
    <property type="entry name" value="ZnF_BED"/>
    <property type="match status" value="1"/>
</dbReference>
<dbReference type="InterPro" id="IPR025525">
    <property type="entry name" value="hAT-like_transposase_RNase-H"/>
</dbReference>
<name>A0AAV0HE37_9ROSI</name>
<evidence type="ECO:0000256" key="6">
    <source>
        <dbReference type="ARBA" id="ARBA00023242"/>
    </source>
</evidence>
<dbReference type="GO" id="GO:0046983">
    <property type="term" value="F:protein dimerization activity"/>
    <property type="evidence" value="ECO:0007669"/>
    <property type="project" value="InterPro"/>
</dbReference>
<evidence type="ECO:0000256" key="4">
    <source>
        <dbReference type="ARBA" id="ARBA00022833"/>
    </source>
</evidence>
<dbReference type="PANTHER" id="PTHR46481:SF10">
    <property type="entry name" value="ZINC FINGER BED DOMAIN-CONTAINING PROTEIN 39"/>
    <property type="match status" value="1"/>
</dbReference>
<comment type="subcellular location">
    <subcellularLocation>
        <location evidence="1">Nucleus</location>
    </subcellularLocation>
</comment>
<dbReference type="InterPro" id="IPR052035">
    <property type="entry name" value="ZnF_BED_domain_contain"/>
</dbReference>
<protein>
    <recommendedName>
        <fullName evidence="12">Transposase</fullName>
    </recommendedName>
</protein>
<evidence type="ECO:0000259" key="9">
    <source>
        <dbReference type="Pfam" id="PF14372"/>
    </source>
</evidence>
<feature type="region of interest" description="Disordered" evidence="7">
    <location>
        <begin position="18"/>
        <end position="43"/>
    </location>
</feature>
<keyword evidence="11" id="KW-1185">Reference proteome</keyword>
<evidence type="ECO:0000313" key="10">
    <source>
        <dbReference type="EMBL" id="CAI0382475.1"/>
    </source>
</evidence>
<keyword evidence="6" id="KW-0539">Nucleus</keyword>
<dbReference type="AlphaFoldDB" id="A0AAV0HE37"/>
<organism evidence="10 11">
    <name type="scientific">Linum tenue</name>
    <dbReference type="NCBI Taxonomy" id="586396"/>
    <lineage>
        <taxon>Eukaryota</taxon>
        <taxon>Viridiplantae</taxon>
        <taxon>Streptophyta</taxon>
        <taxon>Embryophyta</taxon>
        <taxon>Tracheophyta</taxon>
        <taxon>Spermatophyta</taxon>
        <taxon>Magnoliopsida</taxon>
        <taxon>eudicotyledons</taxon>
        <taxon>Gunneridae</taxon>
        <taxon>Pentapetalae</taxon>
        <taxon>rosids</taxon>
        <taxon>fabids</taxon>
        <taxon>Malpighiales</taxon>
        <taxon>Linaceae</taxon>
        <taxon>Linum</taxon>
    </lineage>
</organism>
<evidence type="ECO:0000256" key="5">
    <source>
        <dbReference type="ARBA" id="ARBA00023125"/>
    </source>
</evidence>
<keyword evidence="3" id="KW-0863">Zinc-finger</keyword>
<keyword evidence="4" id="KW-0862">Zinc</keyword>
<evidence type="ECO:0000256" key="1">
    <source>
        <dbReference type="ARBA" id="ARBA00004123"/>
    </source>
</evidence>
<reference evidence="10" key="1">
    <citation type="submission" date="2022-08" db="EMBL/GenBank/DDBJ databases">
        <authorList>
            <person name="Gutierrez-Valencia J."/>
        </authorList>
    </citation>
    <scope>NUCLEOTIDE SEQUENCE</scope>
</reference>
<feature type="domain" description="HAT C-terminal dimerisation" evidence="8">
    <location>
        <begin position="575"/>
        <end position="659"/>
    </location>
</feature>
<keyword evidence="2" id="KW-0479">Metal-binding</keyword>
<proteinExistence type="predicted"/>
<dbReference type="Pfam" id="PF14372">
    <property type="entry name" value="hAT-like_RNase-H"/>
    <property type="match status" value="1"/>
</dbReference>
<evidence type="ECO:0008006" key="12">
    <source>
        <dbReference type="Google" id="ProtNLM"/>
    </source>
</evidence>
<dbReference type="Pfam" id="PF05699">
    <property type="entry name" value="Dimer_Tnp_hAT"/>
    <property type="match status" value="1"/>
</dbReference>
<dbReference type="GO" id="GO:0005634">
    <property type="term" value="C:nucleus"/>
    <property type="evidence" value="ECO:0007669"/>
    <property type="project" value="UniProtKB-SubCell"/>
</dbReference>
<sequence>MPADNNVVDAVANHLEAQVQPQGQVQPVAENQNEEEARPYERKKRKKTSIAWNDFKVVVVEGVEKLECRYCKTRLLKSASGCTSQFLRHIERCTRKPKADGRGQQHLTLENNDSVLVVQNFKYDQAKVRELMAHFIIVHEQPFVAAEYEVLNKLLRACTPHYKKICRTTATNDVFETYKIFKGKIKSLLEGVNRMSLTTNLWKSNKTVQYMVLTCHFVDNDWVLQKRVLNFCHVKPPHTGLVVSDALHKCLVDWDIVKKVWTITVDNASYNDSALKHLKGILSHQGALPLAGEMFHIRCCAHILNILVQDGLKEIQEIVNDVRESVKHIAASEVRVAIFRDIAKQLELPTIKLVLDCSTQWNSTYHMISTTLELKDVFPMYKERDSSYHSLPTEDAWEDVKNVCDFLELFDDVTTMISGSDYPTANMFLPELCDIKLLLKTTLNSSNASMRSMASRMLKKFDKYWGEANLVVSLAVVLDPRNKFKMLEAYFPDLYTSADSEMHVRLVRDKFYKFFHEYIEDFKARNVASSTNASCEDQNAASASTSIGNSKKRSGRARFDSMIQNVNFASTMKYELDIYLEEGLYVHTEELMFDIIGWWKEQRIRFKILSRMACDIMAIPVTSVASEATFSAGGRVIDPQRASLGEKSVEALLCSHDWLRAHHVLKGNFEAMTKKEDIIEIDLA</sequence>
<gene>
    <name evidence="10" type="ORF">LITE_LOCUS3581</name>
</gene>
<feature type="domain" description="hAT-like transposase RNase-H fold" evidence="9">
    <location>
        <begin position="418"/>
        <end position="518"/>
    </location>
</feature>
<dbReference type="Proteomes" id="UP001154282">
    <property type="component" value="Unassembled WGS sequence"/>
</dbReference>
<evidence type="ECO:0000259" key="8">
    <source>
        <dbReference type="Pfam" id="PF05699"/>
    </source>
</evidence>
<dbReference type="GO" id="GO:0008270">
    <property type="term" value="F:zinc ion binding"/>
    <property type="evidence" value="ECO:0007669"/>
    <property type="project" value="UniProtKB-KW"/>
</dbReference>
<keyword evidence="5" id="KW-0238">DNA-binding</keyword>